<dbReference type="RefSeq" id="WP_167731889.1">
    <property type="nucleotide sequence ID" value="NZ_CP033936.1"/>
</dbReference>
<feature type="transmembrane region" description="Helical" evidence="1">
    <location>
        <begin position="115"/>
        <end position="140"/>
    </location>
</feature>
<dbReference type="Proteomes" id="UP000292039">
    <property type="component" value="Unassembled WGS sequence"/>
</dbReference>
<feature type="transmembrane region" description="Helical" evidence="1">
    <location>
        <begin position="6"/>
        <end position="27"/>
    </location>
</feature>
<evidence type="ECO:0000256" key="1">
    <source>
        <dbReference type="SAM" id="Phobius"/>
    </source>
</evidence>
<sequence>MQSGIWSWLLGLVAMLVVPVALGEILWRRFSDSIRNPERKPGVLPFSLLFGFVGPPVGMAAFLMVASWLERDMPNSRPANDMLIVLFFFSYVAGGIPALICGGVMGGLRKRFKGWAGIGGAVLLGGLLAFIFFTMTGLYADFQEGWRAIVCGAVGGLGSASIAYGVWRREISD</sequence>
<name>A0A4Q7MII0_9BURK</name>
<proteinExistence type="predicted"/>
<keyword evidence="1" id="KW-1133">Transmembrane helix</keyword>
<reference evidence="2 3" key="1">
    <citation type="submission" date="2019-02" db="EMBL/GenBank/DDBJ databases">
        <title>Genomic Encyclopedia of Type Strains, Phase IV (KMG-IV): sequencing the most valuable type-strain genomes for metagenomic binning, comparative biology and taxonomic classification.</title>
        <authorList>
            <person name="Goeker M."/>
        </authorList>
    </citation>
    <scope>NUCLEOTIDE SEQUENCE [LARGE SCALE GENOMIC DNA]</scope>
    <source>
        <strain evidence="2 3">DSM 16618</strain>
    </source>
</reference>
<feature type="transmembrane region" description="Helical" evidence="1">
    <location>
        <begin position="146"/>
        <end position="167"/>
    </location>
</feature>
<feature type="transmembrane region" description="Helical" evidence="1">
    <location>
        <begin position="48"/>
        <end position="69"/>
    </location>
</feature>
<keyword evidence="1" id="KW-0812">Transmembrane</keyword>
<keyword evidence="1" id="KW-0472">Membrane</keyword>
<dbReference type="AlphaFoldDB" id="A0A4Q7MII0"/>
<organism evidence="2 3">
    <name type="scientific">Kerstersia gyiorum</name>
    <dbReference type="NCBI Taxonomy" id="206506"/>
    <lineage>
        <taxon>Bacteria</taxon>
        <taxon>Pseudomonadati</taxon>
        <taxon>Pseudomonadota</taxon>
        <taxon>Betaproteobacteria</taxon>
        <taxon>Burkholderiales</taxon>
        <taxon>Alcaligenaceae</taxon>
        <taxon>Kerstersia</taxon>
    </lineage>
</organism>
<gene>
    <name evidence="2" type="ORF">EV679_2571</name>
</gene>
<feature type="transmembrane region" description="Helical" evidence="1">
    <location>
        <begin position="84"/>
        <end position="108"/>
    </location>
</feature>
<evidence type="ECO:0000313" key="2">
    <source>
        <dbReference type="EMBL" id="RZS67353.1"/>
    </source>
</evidence>
<dbReference type="EMBL" id="SGWZ01000004">
    <property type="protein sequence ID" value="RZS67353.1"/>
    <property type="molecule type" value="Genomic_DNA"/>
</dbReference>
<accession>A0A4Q7MII0</accession>
<protein>
    <submittedName>
        <fullName evidence="2">Uncharacterized protein</fullName>
    </submittedName>
</protein>
<comment type="caution">
    <text evidence="2">The sequence shown here is derived from an EMBL/GenBank/DDBJ whole genome shotgun (WGS) entry which is preliminary data.</text>
</comment>
<evidence type="ECO:0000313" key="3">
    <source>
        <dbReference type="Proteomes" id="UP000292039"/>
    </source>
</evidence>